<accession>A0A2C6KEI8</accession>
<sequence length="50" mass="5702">TAGQFAWMERELESARELGEKVLIVGHIPPGVTLHFGLGLKHTHQWDDFF</sequence>
<organism evidence="1 2">
    <name type="scientific">Cystoisospora suis</name>
    <dbReference type="NCBI Taxonomy" id="483139"/>
    <lineage>
        <taxon>Eukaryota</taxon>
        <taxon>Sar</taxon>
        <taxon>Alveolata</taxon>
        <taxon>Apicomplexa</taxon>
        <taxon>Conoidasida</taxon>
        <taxon>Coccidia</taxon>
        <taxon>Eucoccidiorida</taxon>
        <taxon>Eimeriorina</taxon>
        <taxon>Sarcocystidae</taxon>
        <taxon>Cystoisospora</taxon>
    </lineage>
</organism>
<dbReference type="AlphaFoldDB" id="A0A2C6KEI8"/>
<dbReference type="EMBL" id="MIGC01010559">
    <property type="protein sequence ID" value="PHJ14905.1"/>
    <property type="molecule type" value="Genomic_DNA"/>
</dbReference>
<gene>
    <name evidence="1" type="ORF">CSUI_011285</name>
</gene>
<dbReference type="InterPro" id="IPR029052">
    <property type="entry name" value="Metallo-depent_PP-like"/>
</dbReference>
<proteinExistence type="predicted"/>
<reference evidence="1 2" key="1">
    <citation type="journal article" date="2017" name="Int. J. Parasitol.">
        <title>The genome of the protozoan parasite Cystoisospora suis and a reverse vaccinology approach to identify vaccine candidates.</title>
        <authorList>
            <person name="Palmieri N."/>
            <person name="Shrestha A."/>
            <person name="Ruttkowski B."/>
            <person name="Beck T."/>
            <person name="Vogl C."/>
            <person name="Tomley F."/>
            <person name="Blake D.P."/>
            <person name="Joachim A."/>
        </authorList>
    </citation>
    <scope>NUCLEOTIDE SEQUENCE [LARGE SCALE GENOMIC DNA]</scope>
    <source>
        <strain evidence="1 2">Wien I</strain>
    </source>
</reference>
<evidence type="ECO:0000313" key="2">
    <source>
        <dbReference type="Proteomes" id="UP000221165"/>
    </source>
</evidence>
<dbReference type="VEuPathDB" id="ToxoDB:CSUI_011285"/>
<name>A0A2C6KEI8_9APIC</name>
<feature type="non-terminal residue" evidence="1">
    <location>
        <position position="50"/>
    </location>
</feature>
<dbReference type="GeneID" id="94434596"/>
<comment type="caution">
    <text evidence="1">The sequence shown here is derived from an EMBL/GenBank/DDBJ whole genome shotgun (WGS) entry which is preliminary data.</text>
</comment>
<dbReference type="RefSeq" id="XP_067916639.1">
    <property type="nucleotide sequence ID" value="XM_068071385.1"/>
</dbReference>
<dbReference type="OrthoDB" id="348678at2759"/>
<keyword evidence="2" id="KW-1185">Reference proteome</keyword>
<dbReference type="SUPFAM" id="SSF56300">
    <property type="entry name" value="Metallo-dependent phosphatases"/>
    <property type="match status" value="1"/>
</dbReference>
<feature type="non-terminal residue" evidence="1">
    <location>
        <position position="1"/>
    </location>
</feature>
<dbReference type="Proteomes" id="UP000221165">
    <property type="component" value="Unassembled WGS sequence"/>
</dbReference>
<evidence type="ECO:0000313" key="1">
    <source>
        <dbReference type="EMBL" id="PHJ14905.1"/>
    </source>
</evidence>
<protein>
    <submittedName>
        <fullName evidence="1">Ser thr phosphatase family protein</fullName>
    </submittedName>
</protein>